<dbReference type="Proteomes" id="UP001347146">
    <property type="component" value="Unassembled WGS sequence"/>
</dbReference>
<dbReference type="EMBL" id="JAZDUF010000005">
    <property type="protein sequence ID" value="MEE3852174.1"/>
    <property type="molecule type" value="Genomic_DNA"/>
</dbReference>
<feature type="region of interest" description="Disordered" evidence="1">
    <location>
        <begin position="1"/>
        <end position="23"/>
    </location>
</feature>
<protein>
    <submittedName>
        <fullName evidence="2">Glycolipid-binding domain-containing protein</fullName>
    </submittedName>
</protein>
<proteinExistence type="predicted"/>
<sequence length="207" mass="22174">MSSSQTAPENTAGAGGSSSAPDVKTIVTWRGERSDRLEQVRLHVNGARLKAYGRIIAAATDTHEAFSASYELVTNDIGVTKRLSIHLLRASGETQLAITRDGEHNWLVQSADGTVRGDFNGAADVDLALSPMFNALPIRRLQMHRGGDEVDIPVVYLYLPDGRVEPATLHYTPTEAGVDVVSPVATSSLTVDENGFVIDYAGLATRV</sequence>
<organism evidence="2 3">
    <name type="scientific">Gordonia sesuvii</name>
    <dbReference type="NCBI Taxonomy" id="3116777"/>
    <lineage>
        <taxon>Bacteria</taxon>
        <taxon>Bacillati</taxon>
        <taxon>Actinomycetota</taxon>
        <taxon>Actinomycetes</taxon>
        <taxon>Mycobacteriales</taxon>
        <taxon>Gordoniaceae</taxon>
        <taxon>Gordonia</taxon>
    </lineage>
</organism>
<gene>
    <name evidence="2" type="ORF">VZC37_17665</name>
</gene>
<dbReference type="SUPFAM" id="SSF159275">
    <property type="entry name" value="PA1994-like"/>
    <property type="match status" value="1"/>
</dbReference>
<reference evidence="2 3" key="1">
    <citation type="submission" date="2024-01" db="EMBL/GenBank/DDBJ databases">
        <title>Draft genome sequence of Gordonia sp. LSe1-13.</title>
        <authorList>
            <person name="Suphannarot A."/>
            <person name="Mingma R."/>
        </authorList>
    </citation>
    <scope>NUCLEOTIDE SEQUENCE [LARGE SCALE GENOMIC DNA]</scope>
    <source>
        <strain evidence="2 3">LSe1-13</strain>
    </source>
</reference>
<name>A0ABU7MGD0_9ACTN</name>
<comment type="caution">
    <text evidence="2">The sequence shown here is derived from an EMBL/GenBank/DDBJ whole genome shotgun (WGS) entry which is preliminary data.</text>
</comment>
<evidence type="ECO:0000313" key="3">
    <source>
        <dbReference type="Proteomes" id="UP001347146"/>
    </source>
</evidence>
<evidence type="ECO:0000256" key="1">
    <source>
        <dbReference type="SAM" id="MobiDB-lite"/>
    </source>
</evidence>
<keyword evidence="3" id="KW-1185">Reference proteome</keyword>
<accession>A0ABU7MGD0</accession>
<dbReference type="RefSeq" id="WP_330434108.1">
    <property type="nucleotide sequence ID" value="NZ_JAZDUF010000005.1"/>
</dbReference>
<evidence type="ECO:0000313" key="2">
    <source>
        <dbReference type="EMBL" id="MEE3852174.1"/>
    </source>
</evidence>
<dbReference type="InterPro" id="IPR009467">
    <property type="entry name" value="Glycolipid-bd_prot_put"/>
</dbReference>
<dbReference type="Pfam" id="PF06475">
    <property type="entry name" value="Glycolipid_bind"/>
    <property type="match status" value="1"/>
</dbReference>